<reference evidence="2" key="1">
    <citation type="journal article" date="2016" name="Nat. Biotechnol.">
        <title>Sequencing wild and cultivated cassava and related species reveals extensive interspecific hybridization and genetic diversity.</title>
        <authorList>
            <person name="Bredeson J.V."/>
            <person name="Lyons J.B."/>
            <person name="Prochnik S.E."/>
            <person name="Wu G.A."/>
            <person name="Ha C.M."/>
            <person name="Edsinger-Gonzales E."/>
            <person name="Grimwood J."/>
            <person name="Schmutz J."/>
            <person name="Rabbi I.Y."/>
            <person name="Egesi C."/>
            <person name="Nauluvula P."/>
            <person name="Lebot V."/>
            <person name="Ndunguru J."/>
            <person name="Mkamilo G."/>
            <person name="Bart R.S."/>
            <person name="Setter T.L."/>
            <person name="Gleadow R.M."/>
            <person name="Kulakow P."/>
            <person name="Ferguson M.E."/>
            <person name="Rounsley S."/>
            <person name="Rokhsar D.S."/>
        </authorList>
    </citation>
    <scope>NUCLEOTIDE SEQUENCE [LARGE SCALE GENOMIC DNA]</scope>
    <source>
        <strain evidence="2">cv. AM560-2</strain>
    </source>
</reference>
<evidence type="ECO:0000313" key="1">
    <source>
        <dbReference type="EMBL" id="KAG8650247.1"/>
    </source>
</evidence>
<gene>
    <name evidence="1" type="ORF">MANES_07G016500v8</name>
</gene>
<protein>
    <submittedName>
        <fullName evidence="1">Uncharacterized protein</fullName>
    </submittedName>
</protein>
<accession>A0ACB7HCS6</accession>
<name>A0ACB7HCS6_MANES</name>
<dbReference type="EMBL" id="CM004393">
    <property type="protein sequence ID" value="KAG8650247.1"/>
    <property type="molecule type" value="Genomic_DNA"/>
</dbReference>
<proteinExistence type="predicted"/>
<comment type="caution">
    <text evidence="1">The sequence shown here is derived from an EMBL/GenBank/DDBJ whole genome shotgun (WGS) entry which is preliminary data.</text>
</comment>
<dbReference type="Proteomes" id="UP000091857">
    <property type="component" value="Chromosome 7"/>
</dbReference>
<evidence type="ECO:0000313" key="2">
    <source>
        <dbReference type="Proteomes" id="UP000091857"/>
    </source>
</evidence>
<organism evidence="1 2">
    <name type="scientific">Manihot esculenta</name>
    <name type="common">Cassava</name>
    <name type="synonym">Jatropha manihot</name>
    <dbReference type="NCBI Taxonomy" id="3983"/>
    <lineage>
        <taxon>Eukaryota</taxon>
        <taxon>Viridiplantae</taxon>
        <taxon>Streptophyta</taxon>
        <taxon>Embryophyta</taxon>
        <taxon>Tracheophyta</taxon>
        <taxon>Spermatophyta</taxon>
        <taxon>Magnoliopsida</taxon>
        <taxon>eudicotyledons</taxon>
        <taxon>Gunneridae</taxon>
        <taxon>Pentapetalae</taxon>
        <taxon>rosids</taxon>
        <taxon>fabids</taxon>
        <taxon>Malpighiales</taxon>
        <taxon>Euphorbiaceae</taxon>
        <taxon>Crotonoideae</taxon>
        <taxon>Manihoteae</taxon>
        <taxon>Manihot</taxon>
    </lineage>
</organism>
<sequence>MELSAIGTGFNHVLTRSTHSSFPIIPSFSAPTTTTRRKSSQSTSPAAATPLLGEPRNEPQPPLLHGQRRHSKSYLARQAAILEVLQSPDLESALQRLEGILKVQDLNVILRNFGKQSRWNDLSQLFDWMQQYGKISVASFSSYIKFMGKSLNPMKALEIYNNIPDESIKSNVFICNSVLSCLIRSGKFDISTKLFHKMKQNGLTPDVITYSTLLAGCMKVKHGYSKALDLVQELKYNGLQMDSIMYGTLLAVCASNDQWEAAESYFNQMKDEGHSPNLFHYSPLLNAYASGGHYKKAEELVQDMKSLGLVPNKVIWTTLLKVYVKGGLFEKSRELLLELEALGYAEEEMPYCLLMDGLAKTGQINEARSIFDEVKEKGVKSGGYSHSIMISAYCRQGLFGEAKQLAKDFEAQYDKYDLVILNSMLCAYCRADDMESVMRTLRKMDELRISPGYNTFHILIKYFCKQKLYLLAYRTMEDMHRKGHQPQEELCSSLIFYLGKTKAHAEAFSVYTMLKYGKRTMCKALHEKILHILIAGQLLKEAYVVVKDNSELISQAAIKKFANAFMKLGNINMINDVMKVIHGSGYKIDQELFQIAISRYIENPEKKDLLLQLLQWMPGQGYAVDSSTRNLILKNSHLFGRQLIAEILSRQQMMSKALKSH</sequence>
<keyword evidence="2" id="KW-1185">Reference proteome</keyword>